<dbReference type="Gene3D" id="1.10.555.10">
    <property type="entry name" value="Rho GTPase activation protein"/>
    <property type="match status" value="1"/>
</dbReference>
<keyword evidence="1" id="KW-0175">Coiled coil</keyword>
<evidence type="ECO:0000256" key="1">
    <source>
        <dbReference type="SAM" id="Coils"/>
    </source>
</evidence>
<dbReference type="SMART" id="SM00324">
    <property type="entry name" value="RhoGAP"/>
    <property type="match status" value="1"/>
</dbReference>
<feature type="domain" description="Rho-GAP" evidence="3">
    <location>
        <begin position="287"/>
        <end position="545"/>
    </location>
</feature>
<feature type="region of interest" description="Disordered" evidence="2">
    <location>
        <begin position="77"/>
        <end position="127"/>
    </location>
</feature>
<dbReference type="EMBL" id="JADNRY010001373">
    <property type="protein sequence ID" value="KAF9017341.1"/>
    <property type="molecule type" value="Genomic_DNA"/>
</dbReference>
<dbReference type="InterPro" id="IPR000198">
    <property type="entry name" value="RhoGAP_dom"/>
</dbReference>
<dbReference type="Proteomes" id="UP000772434">
    <property type="component" value="Unassembled WGS sequence"/>
</dbReference>
<dbReference type="GO" id="GO:0007165">
    <property type="term" value="P:signal transduction"/>
    <property type="evidence" value="ECO:0007669"/>
    <property type="project" value="InterPro"/>
</dbReference>
<feature type="region of interest" description="Disordered" evidence="2">
    <location>
        <begin position="305"/>
        <end position="333"/>
    </location>
</feature>
<organism evidence="4 5">
    <name type="scientific">Rhodocollybia butyracea</name>
    <dbReference type="NCBI Taxonomy" id="206335"/>
    <lineage>
        <taxon>Eukaryota</taxon>
        <taxon>Fungi</taxon>
        <taxon>Dikarya</taxon>
        <taxon>Basidiomycota</taxon>
        <taxon>Agaricomycotina</taxon>
        <taxon>Agaricomycetes</taxon>
        <taxon>Agaricomycetidae</taxon>
        <taxon>Agaricales</taxon>
        <taxon>Marasmiineae</taxon>
        <taxon>Omphalotaceae</taxon>
        <taxon>Rhodocollybia</taxon>
    </lineage>
</organism>
<protein>
    <recommendedName>
        <fullName evidence="3">Rho-GAP domain-containing protein</fullName>
    </recommendedName>
</protein>
<feature type="coiled-coil region" evidence="1">
    <location>
        <begin position="466"/>
        <end position="503"/>
    </location>
</feature>
<feature type="compositionally biased region" description="Polar residues" evidence="2">
    <location>
        <begin position="118"/>
        <end position="127"/>
    </location>
</feature>
<gene>
    <name evidence="4" type="ORF">BDP27DRAFT_1458471</name>
</gene>
<evidence type="ECO:0000256" key="2">
    <source>
        <dbReference type="SAM" id="MobiDB-lite"/>
    </source>
</evidence>
<evidence type="ECO:0000313" key="4">
    <source>
        <dbReference type="EMBL" id="KAF9017341.1"/>
    </source>
</evidence>
<dbReference type="OrthoDB" id="79452at2759"/>
<feature type="compositionally biased region" description="Polar residues" evidence="2">
    <location>
        <begin position="77"/>
        <end position="86"/>
    </location>
</feature>
<proteinExistence type="predicted"/>
<feature type="compositionally biased region" description="Low complexity" evidence="2">
    <location>
        <begin position="744"/>
        <end position="761"/>
    </location>
</feature>
<comment type="caution">
    <text evidence="4">The sequence shown here is derived from an EMBL/GenBank/DDBJ whole genome shotgun (WGS) entry which is preliminary data.</text>
</comment>
<evidence type="ECO:0000259" key="3">
    <source>
        <dbReference type="SMART" id="SM00324"/>
    </source>
</evidence>
<sequence>MASSRPFVHSNNSLIPTPSPNQSRRSSVYAYNNISPSKSPNKKLAAKHHNRVVSLPDSPAKLTIPTFVLSPNRTPFTKPRASSISTPVPLRSKLPRPSMQAPTRQTGPFVPLEKSPRIVTTPTAPSNLVSKSSATALLPRSPQQLSATTVSPVHPQLKIAVPTLSPLLPVPEPRKVQVRLQQAPSALASAPQTFSKRDPARILNDLQTLIEASEVDLARTYLPLDVMMAIHERELMEGAVRVLRAKSIKGHSDRITGNGGPVGVFGFPLRQISLYASTKAILGGFEHDLPIVVFACVEELYRSGISTPSNPTPTSPSPDKFTRRTLSSSPLDSTTVQPRLAALLAIFDSPSLQHKFGINASLKDEASDDVYNLLTTFLSRLPEAVFAPSEILGGLRNAIWDWCVRPQTTTSSNAQCSFMHTRIRIAQLLLGLLPTPNLSLFVYLMAFACQVLEVRMRQRRRASAARDSLAGSISALEEQMLALERELEEKNEREKEKRKLGRAWGVWFFGRDQERGIEEGRNGDVAPEEDTRSTQMMVWFVSNWGSIIRGFFERGISVDLEPLSPRVGSIGLGLNTVPFSGPPSSTWRTYGRLPLCFLRKPHLAPSSRFRFSVERGSECEDEYGEGTVVWETDEWSGSGSGMLVIPPCIPTEAGYSQEGSMHSRYSAYADRDAEESMDAGSLRADRMNESEMMRKDDSGWSQSSLFSALDERLLDLDLSDSDSLRFQIRKETAEDLASEKAISEVESLSSGSSSTSSEPTTPRLNFPVLRVQFLFKRGI</sequence>
<dbReference type="AlphaFoldDB" id="A0A9P5TVD8"/>
<feature type="compositionally biased region" description="Polar residues" evidence="2">
    <location>
        <begin position="324"/>
        <end position="333"/>
    </location>
</feature>
<accession>A0A9P5TVD8</accession>
<feature type="compositionally biased region" description="Polar residues" evidence="2">
    <location>
        <begin position="1"/>
        <end position="39"/>
    </location>
</feature>
<dbReference type="InterPro" id="IPR008936">
    <property type="entry name" value="Rho_GTPase_activation_prot"/>
</dbReference>
<reference evidence="4" key="1">
    <citation type="submission" date="2020-11" db="EMBL/GenBank/DDBJ databases">
        <authorList>
            <consortium name="DOE Joint Genome Institute"/>
            <person name="Ahrendt S."/>
            <person name="Riley R."/>
            <person name="Andreopoulos W."/>
            <person name="Labutti K."/>
            <person name="Pangilinan J."/>
            <person name="Ruiz-Duenas F.J."/>
            <person name="Barrasa J.M."/>
            <person name="Sanchez-Garcia M."/>
            <person name="Camarero S."/>
            <person name="Miyauchi S."/>
            <person name="Serrano A."/>
            <person name="Linde D."/>
            <person name="Babiker R."/>
            <person name="Drula E."/>
            <person name="Ayuso-Fernandez I."/>
            <person name="Pacheco R."/>
            <person name="Padilla G."/>
            <person name="Ferreira P."/>
            <person name="Barriuso J."/>
            <person name="Kellner H."/>
            <person name="Castanera R."/>
            <person name="Alfaro M."/>
            <person name="Ramirez L."/>
            <person name="Pisabarro A.G."/>
            <person name="Kuo A."/>
            <person name="Tritt A."/>
            <person name="Lipzen A."/>
            <person name="He G."/>
            <person name="Yan M."/>
            <person name="Ng V."/>
            <person name="Cullen D."/>
            <person name="Martin F."/>
            <person name="Rosso M.-N."/>
            <person name="Henrissat B."/>
            <person name="Hibbett D."/>
            <person name="Martinez A.T."/>
            <person name="Grigoriev I.V."/>
        </authorList>
    </citation>
    <scope>NUCLEOTIDE SEQUENCE</scope>
    <source>
        <strain evidence="4">AH 40177</strain>
    </source>
</reference>
<feature type="region of interest" description="Disordered" evidence="2">
    <location>
        <begin position="1"/>
        <end position="43"/>
    </location>
</feature>
<evidence type="ECO:0000313" key="5">
    <source>
        <dbReference type="Proteomes" id="UP000772434"/>
    </source>
</evidence>
<feature type="region of interest" description="Disordered" evidence="2">
    <location>
        <begin position="736"/>
        <end position="763"/>
    </location>
</feature>
<dbReference type="SUPFAM" id="SSF48350">
    <property type="entry name" value="GTPase activation domain, GAP"/>
    <property type="match status" value="1"/>
</dbReference>
<keyword evidence="5" id="KW-1185">Reference proteome</keyword>
<name>A0A9P5TVD8_9AGAR</name>